<dbReference type="PROSITE" id="PS51257">
    <property type="entry name" value="PROKAR_LIPOPROTEIN"/>
    <property type="match status" value="1"/>
</dbReference>
<gene>
    <name evidence="2" type="ORF">NWE73_16710</name>
</gene>
<dbReference type="Pfam" id="PF07963">
    <property type="entry name" value="N_methyl"/>
    <property type="match status" value="1"/>
</dbReference>
<accession>A0ABT6DNE3</accession>
<reference evidence="2" key="1">
    <citation type="submission" date="2022-08" db="EMBL/GenBank/DDBJ databases">
        <title>Novel Bdellovibrio Species Isolated from Svalbard: Designation Bdellovibrio svalbardensis.</title>
        <authorList>
            <person name="Mitchell R.J."/>
            <person name="Choi S.Y."/>
        </authorList>
    </citation>
    <scope>NUCLEOTIDE SEQUENCE</scope>
    <source>
        <strain evidence="2">PAP01</strain>
    </source>
</reference>
<dbReference type="NCBIfam" id="TIGR02532">
    <property type="entry name" value="IV_pilin_GFxxxE"/>
    <property type="match status" value="1"/>
</dbReference>
<dbReference type="InterPro" id="IPR012902">
    <property type="entry name" value="N_methyl_site"/>
</dbReference>
<evidence type="ECO:0000256" key="1">
    <source>
        <dbReference type="SAM" id="Phobius"/>
    </source>
</evidence>
<dbReference type="EMBL" id="JANRMI010000005">
    <property type="protein sequence ID" value="MDG0818027.1"/>
    <property type="molecule type" value="Genomic_DNA"/>
</dbReference>
<keyword evidence="1" id="KW-1133">Transmembrane helix</keyword>
<name>A0ABT6DNE3_9BACT</name>
<comment type="caution">
    <text evidence="2">The sequence shown here is derived from an EMBL/GenBank/DDBJ whole genome shotgun (WGS) entry which is preliminary data.</text>
</comment>
<dbReference type="Proteomes" id="UP001152321">
    <property type="component" value="Unassembled WGS sequence"/>
</dbReference>
<feature type="transmembrane region" description="Helical" evidence="1">
    <location>
        <begin position="12"/>
        <end position="33"/>
    </location>
</feature>
<keyword evidence="3" id="KW-1185">Reference proteome</keyword>
<organism evidence="2 3">
    <name type="scientific">Bdellovibrio svalbardensis</name>
    <dbReference type="NCBI Taxonomy" id="2972972"/>
    <lineage>
        <taxon>Bacteria</taxon>
        <taxon>Pseudomonadati</taxon>
        <taxon>Bdellovibrionota</taxon>
        <taxon>Bdellovibrionia</taxon>
        <taxon>Bdellovibrionales</taxon>
        <taxon>Pseudobdellovibrionaceae</taxon>
        <taxon>Bdellovibrio</taxon>
    </lineage>
</organism>
<keyword evidence="1" id="KW-0472">Membrane</keyword>
<keyword evidence="1" id="KW-0812">Transmembrane</keyword>
<proteinExistence type="predicted"/>
<evidence type="ECO:0000313" key="3">
    <source>
        <dbReference type="Proteomes" id="UP001152321"/>
    </source>
</evidence>
<protein>
    <submittedName>
        <fullName evidence="2">Prepilin-type N-terminal cleavage/methylation domain-containing protein</fullName>
    </submittedName>
</protein>
<evidence type="ECO:0000313" key="2">
    <source>
        <dbReference type="EMBL" id="MDG0818027.1"/>
    </source>
</evidence>
<sequence length="299" mass="32077">MRPSKVQGFTLVEVLVALLIVSVLTLACGTLLANLQDYIHKFQDSSSRALSWYQLTDRINGNSDFISSLALTPENDKLRVCTYGGSLGACAGDCCSTLESNEFVILDSTDTNPNLSLRRRLVGTSSKPALYTAQGELCVTAGQNCIYEITGSFSSVCPGSLESCDKAELFILDLQIKSNGATVPLKDRNLRIHYAPVSNAKPLVNPTAAQTLNVGQKLRVPVYANSGHAQENQDLLFNSCLSSDPSVVKVTCYGFINGTAMAILEAIKIGTAKIDLQVNDTGEANNLSDISSFQVQVNP</sequence>
<dbReference type="RefSeq" id="WP_277579503.1">
    <property type="nucleotide sequence ID" value="NZ_JANRMI010000005.1"/>
</dbReference>
<dbReference type="PROSITE" id="PS00409">
    <property type="entry name" value="PROKAR_NTER_METHYL"/>
    <property type="match status" value="1"/>
</dbReference>